<dbReference type="RefSeq" id="WP_244305161.1">
    <property type="nucleotide sequence ID" value="NZ_KK853997.1"/>
</dbReference>
<dbReference type="AlphaFoldDB" id="A0A066Z9K1"/>
<sequence length="83" mass="8607">MALAESNSQRLRAQALKFVFRLHRAHPSTRYLLAGLGLHVPSAAGPTVAANTAVFGAGLEGTHGDDLAAVVGGGTRRSRRVCA</sequence>
<accession>A0A066Z9K1</accession>
<name>A0A066Z9K1_9ACTN</name>
<proteinExistence type="predicted"/>
<dbReference type="Proteomes" id="UP000027178">
    <property type="component" value="Unassembled WGS sequence"/>
</dbReference>
<protein>
    <submittedName>
        <fullName evidence="1">Uncharacterized protein</fullName>
    </submittedName>
</protein>
<keyword evidence="2" id="KW-1185">Reference proteome</keyword>
<dbReference type="EMBL" id="JNBY01000050">
    <property type="protein sequence ID" value="KDN86996.1"/>
    <property type="molecule type" value="Genomic_DNA"/>
</dbReference>
<reference evidence="1 2" key="1">
    <citation type="submission" date="2014-05" db="EMBL/GenBank/DDBJ databases">
        <title>Draft Genome Sequence of Kitasatospora cheerisanensis KCTC 2395.</title>
        <authorList>
            <person name="Nam D.H."/>
        </authorList>
    </citation>
    <scope>NUCLEOTIDE SEQUENCE [LARGE SCALE GENOMIC DNA]</scope>
    <source>
        <strain evidence="1 2">KCTC 2395</strain>
    </source>
</reference>
<comment type="caution">
    <text evidence="1">The sequence shown here is derived from an EMBL/GenBank/DDBJ whole genome shotgun (WGS) entry which is preliminary data.</text>
</comment>
<dbReference type="PATRIC" id="fig|1348663.4.peg.1031"/>
<evidence type="ECO:0000313" key="1">
    <source>
        <dbReference type="EMBL" id="KDN86996.1"/>
    </source>
</evidence>
<gene>
    <name evidence="1" type="ORF">KCH_10810</name>
</gene>
<evidence type="ECO:0000313" key="2">
    <source>
        <dbReference type="Proteomes" id="UP000027178"/>
    </source>
</evidence>
<organism evidence="1 2">
    <name type="scientific">Kitasatospora cheerisanensis KCTC 2395</name>
    <dbReference type="NCBI Taxonomy" id="1348663"/>
    <lineage>
        <taxon>Bacteria</taxon>
        <taxon>Bacillati</taxon>
        <taxon>Actinomycetota</taxon>
        <taxon>Actinomycetes</taxon>
        <taxon>Kitasatosporales</taxon>
        <taxon>Streptomycetaceae</taxon>
        <taxon>Kitasatospora</taxon>
    </lineage>
</organism>
<dbReference type="HOGENOM" id="CLU_2538092_0_0_11"/>